<dbReference type="Gene3D" id="2.60.40.1630">
    <property type="entry name" value="bacillus anthracis domain"/>
    <property type="match status" value="1"/>
</dbReference>
<keyword evidence="2" id="KW-1185">Reference proteome</keyword>
<evidence type="ECO:0000313" key="1">
    <source>
        <dbReference type="EMBL" id="MBW6410636.1"/>
    </source>
</evidence>
<evidence type="ECO:0000313" key="2">
    <source>
        <dbReference type="Proteomes" id="UP001519921"/>
    </source>
</evidence>
<comment type="caution">
    <text evidence="1">The sequence shown here is derived from an EMBL/GenBank/DDBJ whole genome shotgun (WGS) entry which is preliminary data.</text>
</comment>
<organism evidence="1 2">
    <name type="scientific">Clostridium weizhouense</name>
    <dbReference type="NCBI Taxonomy" id="2859781"/>
    <lineage>
        <taxon>Bacteria</taxon>
        <taxon>Bacillati</taxon>
        <taxon>Bacillota</taxon>
        <taxon>Clostridia</taxon>
        <taxon>Eubacteriales</taxon>
        <taxon>Clostridiaceae</taxon>
        <taxon>Clostridium</taxon>
    </lineage>
</organism>
<reference evidence="1 2" key="1">
    <citation type="submission" date="2021-07" db="EMBL/GenBank/DDBJ databases">
        <title>Clostridium weizhouense sp. nov., an anaerobic bacterium isolated from activated sludge of Petroleum wastewater.</title>
        <authorList>
            <person name="Li Q."/>
        </authorList>
    </citation>
    <scope>NUCLEOTIDE SEQUENCE [LARGE SCALE GENOMIC DNA]</scope>
    <source>
        <strain evidence="1 2">YB-6</strain>
    </source>
</reference>
<proteinExistence type="predicted"/>
<gene>
    <name evidence="1" type="ORF">KYD98_11065</name>
</gene>
<accession>A0ABS7AQG6</accession>
<name>A0ABS7AQG6_9CLOT</name>
<dbReference type="Proteomes" id="UP001519921">
    <property type="component" value="Unassembled WGS sequence"/>
</dbReference>
<protein>
    <submittedName>
        <fullName evidence="1">DUF4179 domain-containing protein</fullName>
    </submittedName>
</protein>
<dbReference type="RefSeq" id="WP_219780099.1">
    <property type="nucleotide sequence ID" value="NZ_JAHXPT010000008.1"/>
</dbReference>
<dbReference type="EMBL" id="JAHXPT010000008">
    <property type="protein sequence ID" value="MBW6410636.1"/>
    <property type="molecule type" value="Genomic_DNA"/>
</dbReference>
<sequence length="420" mass="48316">MLNRKLSRILGPILGIMVFMSSAGLGQVKVLADDNANLTSACCENISSNQYKDYSININKSIEQNGFKVTLDKVTGTKHNLNVILKIESDKTLDKEKIEKFISEVSFANEYTDNSSTWFDYLDDRSFIMHLNGEKDEEEFPENGELRVDLVLPYYKVNLGIDSYVDFSESFKKTIQEKIDTKIPEFNLKLDELESNIVGTRFKCSGTYDEKINEEKDSANSFLILKKENIMYRVSSDGFWSSDGEVTGEYIADSATYDRIKDINNLSIIPIVGHMSYDEIYNMYEKDKESILDDKEREILNNVKYKKAFKFSDGTNGEIYNIERTDNKIRVYCKGSTEKAGLLMASNMFMYNELNKETNVFNNTYDGSKYMSFYKDPNDELGYIVEFGNVKDDKLKEIHFDITTSQIDKYEIGNEAKISK</sequence>